<organism evidence="1 2">
    <name type="scientific">Rubus argutus</name>
    <name type="common">Southern blackberry</name>
    <dbReference type="NCBI Taxonomy" id="59490"/>
    <lineage>
        <taxon>Eukaryota</taxon>
        <taxon>Viridiplantae</taxon>
        <taxon>Streptophyta</taxon>
        <taxon>Embryophyta</taxon>
        <taxon>Tracheophyta</taxon>
        <taxon>Spermatophyta</taxon>
        <taxon>Magnoliopsida</taxon>
        <taxon>eudicotyledons</taxon>
        <taxon>Gunneridae</taxon>
        <taxon>Pentapetalae</taxon>
        <taxon>rosids</taxon>
        <taxon>fabids</taxon>
        <taxon>Rosales</taxon>
        <taxon>Rosaceae</taxon>
        <taxon>Rosoideae</taxon>
        <taxon>Rosoideae incertae sedis</taxon>
        <taxon>Rubus</taxon>
    </lineage>
</organism>
<protein>
    <submittedName>
        <fullName evidence="1">Uncharacterized protein</fullName>
    </submittedName>
</protein>
<proteinExistence type="predicted"/>
<evidence type="ECO:0000313" key="1">
    <source>
        <dbReference type="EMBL" id="KAK9901926.1"/>
    </source>
</evidence>
<dbReference type="PANTHER" id="PTHR35317">
    <property type="entry name" value="OS04G0629600 PROTEIN"/>
    <property type="match status" value="1"/>
</dbReference>
<accession>A0AAW1VEK1</accession>
<dbReference type="Pfam" id="PF14223">
    <property type="entry name" value="Retrotran_gag_2"/>
    <property type="match status" value="1"/>
</dbReference>
<sequence>MSDIVKGSIPDSDLAKDYFASIAERFAVSDKAQATMLLDTLTSMRYDQSQNIREYIMKIINISAQLAALEMPLDDQVLVHMALKSLPPQFDQLSITYNTQKDKWSLNELIAVCVQEDERIRKNKSV</sequence>
<keyword evidence="2" id="KW-1185">Reference proteome</keyword>
<name>A0AAW1VEK1_RUBAR</name>
<reference evidence="1 2" key="1">
    <citation type="journal article" date="2023" name="G3 (Bethesda)">
        <title>A chromosome-length genome assembly and annotation of blackberry (Rubus argutus, cv. 'Hillquist').</title>
        <authorList>
            <person name="Bruna T."/>
            <person name="Aryal R."/>
            <person name="Dudchenko O."/>
            <person name="Sargent D.J."/>
            <person name="Mead D."/>
            <person name="Buti M."/>
            <person name="Cavallini A."/>
            <person name="Hytonen T."/>
            <person name="Andres J."/>
            <person name="Pham M."/>
            <person name="Weisz D."/>
            <person name="Mascagni F."/>
            <person name="Usai G."/>
            <person name="Natali L."/>
            <person name="Bassil N."/>
            <person name="Fernandez G.E."/>
            <person name="Lomsadze A."/>
            <person name="Armour M."/>
            <person name="Olukolu B."/>
            <person name="Poorten T."/>
            <person name="Britton C."/>
            <person name="Davik J."/>
            <person name="Ashrafi H."/>
            <person name="Aiden E.L."/>
            <person name="Borodovsky M."/>
            <person name="Worthington M."/>
        </authorList>
    </citation>
    <scope>NUCLEOTIDE SEQUENCE [LARGE SCALE GENOMIC DNA]</scope>
    <source>
        <strain evidence="1">PI 553951</strain>
    </source>
</reference>
<evidence type="ECO:0000313" key="2">
    <source>
        <dbReference type="Proteomes" id="UP001457282"/>
    </source>
</evidence>
<comment type="caution">
    <text evidence="1">The sequence shown here is derived from an EMBL/GenBank/DDBJ whole genome shotgun (WGS) entry which is preliminary data.</text>
</comment>
<dbReference type="AlphaFoldDB" id="A0AAW1VEK1"/>
<dbReference type="PANTHER" id="PTHR35317:SF42">
    <property type="entry name" value="RETROTRANSPOSON GAG DOMAIN-CONTAINING PROTEIN"/>
    <property type="match status" value="1"/>
</dbReference>
<dbReference type="EMBL" id="JBEDUW010000269">
    <property type="protein sequence ID" value="KAK9901926.1"/>
    <property type="molecule type" value="Genomic_DNA"/>
</dbReference>
<dbReference type="Proteomes" id="UP001457282">
    <property type="component" value="Unassembled WGS sequence"/>
</dbReference>
<gene>
    <name evidence="1" type="ORF">M0R45_001797</name>
</gene>